<dbReference type="PROSITE" id="PS51257">
    <property type="entry name" value="PROKAR_LIPOPROTEIN"/>
    <property type="match status" value="1"/>
</dbReference>
<dbReference type="EMBL" id="CP076723">
    <property type="protein sequence ID" value="QWV92410.1"/>
    <property type="molecule type" value="Genomic_DNA"/>
</dbReference>
<name>A0ABX8J245_9BACT</name>
<gene>
    <name evidence="2" type="ORF">KP004_14510</name>
</gene>
<reference evidence="2 3" key="1">
    <citation type="submission" date="2021-06" db="EMBL/GenBank/DDBJ databases">
        <title>Gemonas diversity in paddy soil.</title>
        <authorList>
            <person name="Liu G."/>
        </authorList>
    </citation>
    <scope>NUCLEOTIDE SEQUENCE [LARGE SCALE GENOMIC DNA]</scope>
    <source>
        <strain evidence="2 3">RG10</strain>
    </source>
</reference>
<feature type="domain" description="Doubled CXXCH motif" evidence="1">
    <location>
        <begin position="77"/>
        <end position="113"/>
    </location>
</feature>
<sequence length="192" mass="21172">MFQGSVRRLLVAILLFLGGCDPVARHQFLVTFFDDVPVLPPLEQYCSDAEERQVQAAKARAAGREVQQAAAPTNSSHPPYAEKRCNDCHQAEKTSVSGLIKPKSELCFMCHPKILKHAFAHGPAAEGECLGCHLPHEANYPSLLVREPSKLCEKCHSEKRLAAAMHDKIKSASVVCIDCHDPHSGTSRYFLK</sequence>
<protein>
    <submittedName>
        <fullName evidence="2">Cytochrome C</fullName>
    </submittedName>
</protein>
<dbReference type="InterPro" id="IPR010177">
    <property type="entry name" value="Paired_CXXCH_1"/>
</dbReference>
<feature type="domain" description="Doubled CXXCH motif" evidence="1">
    <location>
        <begin position="121"/>
        <end position="160"/>
    </location>
</feature>
<evidence type="ECO:0000259" key="1">
    <source>
        <dbReference type="Pfam" id="PF09699"/>
    </source>
</evidence>
<dbReference type="RefSeq" id="WP_216799224.1">
    <property type="nucleotide sequence ID" value="NZ_CP076723.1"/>
</dbReference>
<dbReference type="NCBIfam" id="TIGR01905">
    <property type="entry name" value="paired_CXXCH_1"/>
    <property type="match status" value="2"/>
</dbReference>
<evidence type="ECO:0000313" key="3">
    <source>
        <dbReference type="Proteomes" id="UP000683557"/>
    </source>
</evidence>
<organism evidence="2 3">
    <name type="scientific">Geomonas oryzisoli</name>
    <dbReference type="NCBI Taxonomy" id="2847992"/>
    <lineage>
        <taxon>Bacteria</taxon>
        <taxon>Pseudomonadati</taxon>
        <taxon>Thermodesulfobacteriota</taxon>
        <taxon>Desulfuromonadia</taxon>
        <taxon>Geobacterales</taxon>
        <taxon>Geobacteraceae</taxon>
        <taxon>Geomonas</taxon>
    </lineage>
</organism>
<dbReference type="Proteomes" id="UP000683557">
    <property type="component" value="Chromosome"/>
</dbReference>
<accession>A0ABX8J245</accession>
<proteinExistence type="predicted"/>
<keyword evidence="3" id="KW-1185">Reference proteome</keyword>
<evidence type="ECO:0000313" key="2">
    <source>
        <dbReference type="EMBL" id="QWV92410.1"/>
    </source>
</evidence>
<dbReference type="Pfam" id="PF09699">
    <property type="entry name" value="Paired_CXXCH_1"/>
    <property type="match status" value="2"/>
</dbReference>